<dbReference type="GO" id="GO:0016787">
    <property type="term" value="F:hydrolase activity"/>
    <property type="evidence" value="ECO:0007669"/>
    <property type="project" value="UniProtKB-KW"/>
</dbReference>
<dbReference type="SUPFAM" id="SSF56601">
    <property type="entry name" value="beta-lactamase/transpeptidase-like"/>
    <property type="match status" value="1"/>
</dbReference>
<dbReference type="Gene3D" id="3.40.710.10">
    <property type="entry name" value="DD-peptidase/beta-lactamase superfamily"/>
    <property type="match status" value="1"/>
</dbReference>
<dbReference type="EC" id="3.-.-.-" evidence="3"/>
<dbReference type="InterPro" id="IPR050491">
    <property type="entry name" value="AmpC-like"/>
</dbReference>
<dbReference type="PANTHER" id="PTHR46825:SF12">
    <property type="entry name" value="PENICILLIN-BINDING PROTEIN 4"/>
    <property type="match status" value="1"/>
</dbReference>
<evidence type="ECO:0000313" key="4">
    <source>
        <dbReference type="Proteomes" id="UP001595758"/>
    </source>
</evidence>
<accession>A0ABV8CHV1</accession>
<evidence type="ECO:0000259" key="2">
    <source>
        <dbReference type="Pfam" id="PF00144"/>
    </source>
</evidence>
<feature type="chain" id="PRO_5045770133" evidence="1">
    <location>
        <begin position="21"/>
        <end position="384"/>
    </location>
</feature>
<evidence type="ECO:0000313" key="3">
    <source>
        <dbReference type="EMBL" id="MFC3909564.1"/>
    </source>
</evidence>
<gene>
    <name evidence="3" type="ORF">ACFORL_10830</name>
</gene>
<dbReference type="PANTHER" id="PTHR46825">
    <property type="entry name" value="D-ALANYL-D-ALANINE-CARBOXYPEPTIDASE/ENDOPEPTIDASE AMPH"/>
    <property type="match status" value="1"/>
</dbReference>
<evidence type="ECO:0000256" key="1">
    <source>
        <dbReference type="SAM" id="SignalP"/>
    </source>
</evidence>
<dbReference type="InterPro" id="IPR001466">
    <property type="entry name" value="Beta-lactam-related"/>
</dbReference>
<name>A0ABV8CHV1_9GAMM</name>
<dbReference type="Proteomes" id="UP001595758">
    <property type="component" value="Unassembled WGS sequence"/>
</dbReference>
<proteinExistence type="predicted"/>
<feature type="domain" description="Beta-lactamase-related" evidence="2">
    <location>
        <begin position="39"/>
        <end position="353"/>
    </location>
</feature>
<dbReference type="InterPro" id="IPR012338">
    <property type="entry name" value="Beta-lactam/transpept-like"/>
</dbReference>
<dbReference type="RefSeq" id="WP_382343896.1">
    <property type="nucleotide sequence ID" value="NZ_JBHSAB010000024.1"/>
</dbReference>
<comment type="caution">
    <text evidence="3">The sequence shown here is derived from an EMBL/GenBank/DDBJ whole genome shotgun (WGS) entry which is preliminary data.</text>
</comment>
<protein>
    <submittedName>
        <fullName evidence="3">Serine hydrolase domain-containing protein</fullName>
        <ecNumber evidence="3">3.-.-.-</ecNumber>
    </submittedName>
</protein>
<dbReference type="Pfam" id="PF00144">
    <property type="entry name" value="Beta-lactamase"/>
    <property type="match status" value="1"/>
</dbReference>
<dbReference type="EMBL" id="JBHSAB010000024">
    <property type="protein sequence ID" value="MFC3909564.1"/>
    <property type="molecule type" value="Genomic_DNA"/>
</dbReference>
<sequence>MFNKSIKTIFLAGIYCSFLAVCFAGPKHTDITSDVLVAMKAYNIPVVGYAIIKNNEIVVSQTLSIYSSLKVSKSSLFQAASISKSIASYGALKLVSENRLKLDEPVNSQLKSWKIPTNEYNENDPVILRQLLDMTSGLSVSGFPGHEQDKKLPTLQEVLDGKPPSNTLPVRVFYKPGTQYFYSGGAFQVLEQLMEDTTSQPFSSWMENEILKPLKMNQSIFQYPLDKKFHSIAIPGFLLDGTMIKGGWNNYAISASGGLWSTPTDLARFAISVSKSWLGKDNEIIKQSVARMMLARQKNTDYGLGVVVNGSGKNLNFRKAGHNLGYHSQLIMFPESGDGVVVMTNSENGGSLINYMIPLIAQKYHWPCYFPYFDELITIPERAC</sequence>
<keyword evidence="4" id="KW-1185">Reference proteome</keyword>
<organism evidence="3 4">
    <name type="scientific">Legionella dresdenensis</name>
    <dbReference type="NCBI Taxonomy" id="450200"/>
    <lineage>
        <taxon>Bacteria</taxon>
        <taxon>Pseudomonadati</taxon>
        <taxon>Pseudomonadota</taxon>
        <taxon>Gammaproteobacteria</taxon>
        <taxon>Legionellales</taxon>
        <taxon>Legionellaceae</taxon>
        <taxon>Legionella</taxon>
    </lineage>
</organism>
<keyword evidence="3" id="KW-0378">Hydrolase</keyword>
<keyword evidence="1" id="KW-0732">Signal</keyword>
<reference evidence="4" key="1">
    <citation type="journal article" date="2019" name="Int. J. Syst. Evol. Microbiol.">
        <title>The Global Catalogue of Microorganisms (GCM) 10K type strain sequencing project: providing services to taxonomists for standard genome sequencing and annotation.</title>
        <authorList>
            <consortium name="The Broad Institute Genomics Platform"/>
            <consortium name="The Broad Institute Genome Sequencing Center for Infectious Disease"/>
            <person name="Wu L."/>
            <person name="Ma J."/>
        </authorList>
    </citation>
    <scope>NUCLEOTIDE SEQUENCE [LARGE SCALE GENOMIC DNA]</scope>
    <source>
        <strain evidence="4">CCUG 59858</strain>
    </source>
</reference>
<feature type="signal peptide" evidence="1">
    <location>
        <begin position="1"/>
        <end position="20"/>
    </location>
</feature>